<dbReference type="Proteomes" id="UP000002482">
    <property type="component" value="Chromosome"/>
</dbReference>
<evidence type="ECO:0000256" key="11">
    <source>
        <dbReference type="ARBA" id="ARBA00023136"/>
    </source>
</evidence>
<evidence type="ECO:0000256" key="6">
    <source>
        <dbReference type="ARBA" id="ARBA00022475"/>
    </source>
</evidence>
<evidence type="ECO:0000256" key="1">
    <source>
        <dbReference type="ARBA" id="ARBA00003540"/>
    </source>
</evidence>
<accession>F0QC95</accession>
<dbReference type="GO" id="GO:0015031">
    <property type="term" value="P:protein transport"/>
    <property type="evidence" value="ECO:0007669"/>
    <property type="project" value="UniProtKB-KW"/>
</dbReference>
<protein>
    <submittedName>
        <fullName evidence="14">Biopolymer transport protein ExbD/TolR</fullName>
    </submittedName>
</protein>
<evidence type="ECO:0000313" key="14">
    <source>
        <dbReference type="EMBL" id="ADX46186.1"/>
    </source>
</evidence>
<keyword evidence="11 13" id="KW-0472">Membrane</keyword>
<dbReference type="Gene3D" id="3.30.420.270">
    <property type="match status" value="1"/>
</dbReference>
<dbReference type="InterPro" id="IPR003400">
    <property type="entry name" value="ExbD"/>
</dbReference>
<keyword evidence="5 12" id="KW-0813">Transport</keyword>
<dbReference type="PANTHER" id="PTHR30558:SF12">
    <property type="entry name" value="BIOPOLYMER TRANSPORT PROTEIN EXBD"/>
    <property type="match status" value="1"/>
</dbReference>
<evidence type="ECO:0000256" key="7">
    <source>
        <dbReference type="ARBA" id="ARBA00022519"/>
    </source>
</evidence>
<keyword evidence="9 12" id="KW-0653">Protein transport</keyword>
<gene>
    <name evidence="14" type="ordered locus">Acav_2274</name>
</gene>
<evidence type="ECO:0000256" key="8">
    <source>
        <dbReference type="ARBA" id="ARBA00022692"/>
    </source>
</evidence>
<comment type="similarity">
    <text evidence="3 12">Belongs to the ExbD/TolR family.</text>
</comment>
<comment type="function">
    <text evidence="1">Involved in the TonB-dependent energy-dependent transport of various receptor-bound substrates.</text>
</comment>
<evidence type="ECO:0000313" key="15">
    <source>
        <dbReference type="Proteomes" id="UP000002482"/>
    </source>
</evidence>
<feature type="transmembrane region" description="Helical" evidence="13">
    <location>
        <begin position="21"/>
        <end position="42"/>
    </location>
</feature>
<dbReference type="KEGG" id="aaa:Acav_2274"/>
<keyword evidence="10 13" id="KW-1133">Transmembrane helix</keyword>
<evidence type="ECO:0000256" key="4">
    <source>
        <dbReference type="ARBA" id="ARBA00011471"/>
    </source>
</evidence>
<dbReference type="OrthoDB" id="8687098at2"/>
<dbReference type="Pfam" id="PF02472">
    <property type="entry name" value="ExbD"/>
    <property type="match status" value="1"/>
</dbReference>
<evidence type="ECO:0000256" key="3">
    <source>
        <dbReference type="ARBA" id="ARBA00005811"/>
    </source>
</evidence>
<keyword evidence="7" id="KW-0997">Cell inner membrane</keyword>
<keyword evidence="8 12" id="KW-0812">Transmembrane</keyword>
<comment type="subcellular location">
    <subcellularLocation>
        <location evidence="2">Cell inner membrane</location>
        <topology evidence="2">Single-pass type II membrane protein</topology>
    </subcellularLocation>
    <subcellularLocation>
        <location evidence="12">Cell membrane</location>
        <topology evidence="12">Single-pass type II membrane protein</topology>
    </subcellularLocation>
</comment>
<organism evidence="14 15">
    <name type="scientific">Paracidovorax avenae (strain ATCC 19860 / DSM 7227 / CCUG 15838 / JCM 20985 / LMG 2117 / NCPPB 1011)</name>
    <name type="common">Acidovorax avenae</name>
    <dbReference type="NCBI Taxonomy" id="643561"/>
    <lineage>
        <taxon>Bacteria</taxon>
        <taxon>Pseudomonadati</taxon>
        <taxon>Pseudomonadota</taxon>
        <taxon>Betaproteobacteria</taxon>
        <taxon>Burkholderiales</taxon>
        <taxon>Comamonadaceae</taxon>
        <taxon>Paracidovorax</taxon>
    </lineage>
</organism>
<dbReference type="GeneID" id="34238478"/>
<sequence length="141" mass="15656">MALPRRGKKQDNALMMEINTTPLIDVMLVLLIMLIITIPMQLHTVELDLPVPTDSPPPPPREVRTVRIGIGPASLIRWNDETVDLATLNERLLSASMQPDHPELQVRPDANANYSTVVHVMASIKRHGLTKVGLAGQEQFN</sequence>
<dbReference type="GO" id="GO:0005886">
    <property type="term" value="C:plasma membrane"/>
    <property type="evidence" value="ECO:0007669"/>
    <property type="project" value="UniProtKB-SubCell"/>
</dbReference>
<evidence type="ECO:0000256" key="5">
    <source>
        <dbReference type="ARBA" id="ARBA00022448"/>
    </source>
</evidence>
<keyword evidence="6" id="KW-1003">Cell membrane</keyword>
<comment type="subunit">
    <text evidence="4">The accessory proteins ExbB and ExbD seem to form a complex with TonB.</text>
</comment>
<proteinExistence type="inferred from homology"/>
<evidence type="ECO:0000256" key="2">
    <source>
        <dbReference type="ARBA" id="ARBA00004249"/>
    </source>
</evidence>
<evidence type="ECO:0000256" key="9">
    <source>
        <dbReference type="ARBA" id="ARBA00022927"/>
    </source>
</evidence>
<evidence type="ECO:0000256" key="12">
    <source>
        <dbReference type="RuleBase" id="RU003879"/>
    </source>
</evidence>
<dbReference type="EMBL" id="CP002521">
    <property type="protein sequence ID" value="ADX46186.1"/>
    <property type="molecule type" value="Genomic_DNA"/>
</dbReference>
<evidence type="ECO:0000256" key="10">
    <source>
        <dbReference type="ARBA" id="ARBA00022989"/>
    </source>
</evidence>
<reference evidence="14" key="1">
    <citation type="submission" date="2011-02" db="EMBL/GenBank/DDBJ databases">
        <title>Complete sequence of Acidovorax avenae subsp. avenae ATCC 19860.</title>
        <authorList>
            <consortium name="US DOE Joint Genome Institute"/>
            <person name="Lucas S."/>
            <person name="Copeland A."/>
            <person name="Lapidus A."/>
            <person name="Cheng J.-F."/>
            <person name="Goodwin L."/>
            <person name="Pitluck S."/>
            <person name="Chertkov O."/>
            <person name="Held B."/>
            <person name="Detter J.C."/>
            <person name="Han C."/>
            <person name="Tapia R."/>
            <person name="Land M."/>
            <person name="Hauser L."/>
            <person name="Kyrpides N."/>
            <person name="Ivanova N."/>
            <person name="Ovchinnikova G."/>
            <person name="Pagani I."/>
            <person name="Gordon S."/>
            <person name="Woyke T."/>
        </authorList>
    </citation>
    <scope>NUCLEOTIDE SEQUENCE</scope>
    <source>
        <strain evidence="14">ATCC 19860</strain>
    </source>
</reference>
<dbReference type="PANTHER" id="PTHR30558">
    <property type="entry name" value="EXBD MEMBRANE COMPONENT OF PMF-DRIVEN MACROMOLECULE IMPORT SYSTEM"/>
    <property type="match status" value="1"/>
</dbReference>
<keyword evidence="15" id="KW-1185">Reference proteome</keyword>
<dbReference type="RefSeq" id="WP_013594695.1">
    <property type="nucleotide sequence ID" value="NC_015138.1"/>
</dbReference>
<dbReference type="HOGENOM" id="CLU_085305_1_1_4"/>
<dbReference type="AlphaFoldDB" id="F0QC95"/>
<dbReference type="GO" id="GO:0022857">
    <property type="term" value="F:transmembrane transporter activity"/>
    <property type="evidence" value="ECO:0007669"/>
    <property type="project" value="InterPro"/>
</dbReference>
<name>F0QC95_PARA1</name>
<evidence type="ECO:0000256" key="13">
    <source>
        <dbReference type="SAM" id="Phobius"/>
    </source>
</evidence>